<protein>
    <submittedName>
        <fullName evidence="1">Uncharacterized protein</fullName>
    </submittedName>
</protein>
<proteinExistence type="predicted"/>
<comment type="caution">
    <text evidence="1">The sequence shown here is derived from an EMBL/GenBank/DDBJ whole genome shotgun (WGS) entry which is preliminary data.</text>
</comment>
<dbReference type="Proteomes" id="UP000693970">
    <property type="component" value="Unassembled WGS sequence"/>
</dbReference>
<evidence type="ECO:0000313" key="1">
    <source>
        <dbReference type="EMBL" id="KAG7343820.1"/>
    </source>
</evidence>
<accession>A0A9K3KHM2</accession>
<name>A0A9K3KHM2_9STRA</name>
<evidence type="ECO:0000313" key="2">
    <source>
        <dbReference type="Proteomes" id="UP000693970"/>
    </source>
</evidence>
<sequence>MSAKYDSFVLPHEKIHAGSEDVVANNDAIDFETLFSGGVGNTVAAFLGVQGLLRMSETNKFFASILSREDPHMIWKQVEDTELTRHGQPPRDDTFPRIYDVKTHALILRMQNEIKHCSNLLNQLRNHHDIMFMKCFRNRSFYRERMTKERELAAIEVFYREIPMIVARRSNLEASLFHPNDPRATEVKASAIYEENFDGDTFLCASEEETNPPSSTKKNHTRSSLQLVNRLLSSISPRCFEKRRMDRQERLLANRHGPEIPWWIVKETGRL</sequence>
<reference evidence="1" key="1">
    <citation type="journal article" date="2021" name="Sci. Rep.">
        <title>Diploid genomic architecture of Nitzschia inconspicua, an elite biomass production diatom.</title>
        <authorList>
            <person name="Oliver A."/>
            <person name="Podell S."/>
            <person name="Pinowska A."/>
            <person name="Traller J.C."/>
            <person name="Smith S.R."/>
            <person name="McClure R."/>
            <person name="Beliaev A."/>
            <person name="Bohutskyi P."/>
            <person name="Hill E.A."/>
            <person name="Rabines A."/>
            <person name="Zheng H."/>
            <person name="Allen L.Z."/>
            <person name="Kuo A."/>
            <person name="Grigoriev I.V."/>
            <person name="Allen A.E."/>
            <person name="Hazlebeck D."/>
            <person name="Allen E.E."/>
        </authorList>
    </citation>
    <scope>NUCLEOTIDE SEQUENCE</scope>
    <source>
        <strain evidence="1">Hildebrandi</strain>
    </source>
</reference>
<dbReference type="AlphaFoldDB" id="A0A9K3KHM2"/>
<reference evidence="1" key="2">
    <citation type="submission" date="2021-04" db="EMBL/GenBank/DDBJ databases">
        <authorList>
            <person name="Podell S."/>
        </authorList>
    </citation>
    <scope>NUCLEOTIDE SEQUENCE</scope>
    <source>
        <strain evidence="1">Hildebrandi</strain>
    </source>
</reference>
<dbReference type="EMBL" id="JAGRRH010000023">
    <property type="protein sequence ID" value="KAG7343820.1"/>
    <property type="molecule type" value="Genomic_DNA"/>
</dbReference>
<organism evidence="1 2">
    <name type="scientific">Nitzschia inconspicua</name>
    <dbReference type="NCBI Taxonomy" id="303405"/>
    <lineage>
        <taxon>Eukaryota</taxon>
        <taxon>Sar</taxon>
        <taxon>Stramenopiles</taxon>
        <taxon>Ochrophyta</taxon>
        <taxon>Bacillariophyta</taxon>
        <taxon>Bacillariophyceae</taxon>
        <taxon>Bacillariophycidae</taxon>
        <taxon>Bacillariales</taxon>
        <taxon>Bacillariaceae</taxon>
        <taxon>Nitzschia</taxon>
    </lineage>
</organism>
<keyword evidence="2" id="KW-1185">Reference proteome</keyword>
<gene>
    <name evidence="1" type="ORF">IV203_021828</name>
</gene>